<comment type="subcellular location">
    <subcellularLocation>
        <location evidence="1">Cell membrane</location>
        <topology evidence="1">Multi-pass membrane protein</topology>
    </subcellularLocation>
</comment>
<evidence type="ECO:0000256" key="2">
    <source>
        <dbReference type="ARBA" id="ARBA00022475"/>
    </source>
</evidence>
<keyword evidence="12" id="KW-1185">Reference proteome</keyword>
<name>A0A6P7X1U1_9AMPH</name>
<keyword evidence="2" id="KW-1003">Cell membrane</keyword>
<dbReference type="Gene3D" id="1.20.1070.10">
    <property type="entry name" value="Rhodopsin 7-helix transmembrane proteins"/>
    <property type="match status" value="1"/>
</dbReference>
<dbReference type="InterPro" id="IPR000276">
    <property type="entry name" value="GPCR_Rhodpsn"/>
</dbReference>
<dbReference type="PANTHER" id="PTHR26452">
    <property type="entry name" value="OLFACTORY RECEPTOR"/>
    <property type="match status" value="1"/>
</dbReference>
<reference evidence="13" key="1">
    <citation type="submission" date="2025-08" db="UniProtKB">
        <authorList>
            <consortium name="RefSeq"/>
        </authorList>
    </citation>
    <scope>IDENTIFICATION</scope>
</reference>
<dbReference type="InParanoid" id="A0A6P7X1U1"/>
<dbReference type="FunFam" id="1.20.1070.10:FF:000003">
    <property type="entry name" value="Olfactory receptor"/>
    <property type="match status" value="1"/>
</dbReference>
<keyword evidence="3 10" id="KW-0812">Transmembrane</keyword>
<gene>
    <name evidence="13" type="primary">LOC115461050</name>
</gene>
<evidence type="ECO:0000256" key="3">
    <source>
        <dbReference type="ARBA" id="ARBA00022692"/>
    </source>
</evidence>
<feature type="transmembrane region" description="Helical" evidence="10">
    <location>
        <begin position="201"/>
        <end position="221"/>
    </location>
</feature>
<feature type="transmembrane region" description="Helical" evidence="10">
    <location>
        <begin position="60"/>
        <end position="78"/>
    </location>
</feature>
<dbReference type="GO" id="GO:0005886">
    <property type="term" value="C:plasma membrane"/>
    <property type="evidence" value="ECO:0007669"/>
    <property type="project" value="UniProtKB-SubCell"/>
</dbReference>
<accession>A0A6P7X1U1</accession>
<feature type="domain" description="G-protein coupled receptors family 1 profile" evidence="11">
    <location>
        <begin position="41"/>
        <end position="290"/>
    </location>
</feature>
<evidence type="ECO:0000256" key="5">
    <source>
        <dbReference type="ARBA" id="ARBA00022989"/>
    </source>
</evidence>
<evidence type="ECO:0000256" key="8">
    <source>
        <dbReference type="ARBA" id="ARBA00023170"/>
    </source>
</evidence>
<dbReference type="CDD" id="cd15230">
    <property type="entry name" value="7tmA_OR5-like"/>
    <property type="match status" value="1"/>
</dbReference>
<keyword evidence="4" id="KW-0552">Olfaction</keyword>
<sequence length="327" mass="37162">MDGKNLTSVTEFILSGLTDDPKLQILLFMLLLMVYMITLLANSGIIYLVRMDPCLHTPMYFFLSTLSSLDLCSSTTVTPKMLVNFLTEKKVISFSGCATQLFFFLLFAGTQILLLAVMAYDRYVAICKPLHYPVIMNRRVCYQLVIGAYSGGFLNTIVHTSFTLTLPFCGSNHINHFFCDLVPLLKLSCADTYKNEIEISIIAVTLSSFTLSVVLISYTYIIRTIMRIDSAEGRRKTFSTCTSHFTVVTLFFLPSLLMYAHPSSSYSKSKDKLLSLFYIVVIPLLNPLIYTLRNKDVKQVLRKLLTHSSERKNSRNDIFLQSKKFNH</sequence>
<dbReference type="Pfam" id="PF13853">
    <property type="entry name" value="7tm_4"/>
    <property type="match status" value="1"/>
</dbReference>
<evidence type="ECO:0000256" key="4">
    <source>
        <dbReference type="ARBA" id="ARBA00022725"/>
    </source>
</evidence>
<dbReference type="KEGG" id="muo:115461050"/>
<evidence type="ECO:0000256" key="10">
    <source>
        <dbReference type="SAM" id="Phobius"/>
    </source>
</evidence>
<dbReference type="SUPFAM" id="SSF81321">
    <property type="entry name" value="Family A G protein-coupled receptor-like"/>
    <property type="match status" value="1"/>
</dbReference>
<feature type="transmembrane region" description="Helical" evidence="10">
    <location>
        <begin position="140"/>
        <end position="158"/>
    </location>
</feature>
<dbReference type="GO" id="GO:0004930">
    <property type="term" value="F:G protein-coupled receptor activity"/>
    <property type="evidence" value="ECO:0007669"/>
    <property type="project" value="UniProtKB-KW"/>
</dbReference>
<organism evidence="12 13">
    <name type="scientific">Microcaecilia unicolor</name>
    <dbReference type="NCBI Taxonomy" id="1415580"/>
    <lineage>
        <taxon>Eukaryota</taxon>
        <taxon>Metazoa</taxon>
        <taxon>Chordata</taxon>
        <taxon>Craniata</taxon>
        <taxon>Vertebrata</taxon>
        <taxon>Euteleostomi</taxon>
        <taxon>Amphibia</taxon>
        <taxon>Gymnophiona</taxon>
        <taxon>Siphonopidae</taxon>
        <taxon>Microcaecilia</taxon>
    </lineage>
</organism>
<dbReference type="Proteomes" id="UP000515156">
    <property type="component" value="Chromosome 1"/>
</dbReference>
<proteinExistence type="predicted"/>
<evidence type="ECO:0000313" key="13">
    <source>
        <dbReference type="RefSeq" id="XP_030046443.1"/>
    </source>
</evidence>
<feature type="transmembrane region" description="Helical" evidence="10">
    <location>
        <begin position="25"/>
        <end position="48"/>
    </location>
</feature>
<dbReference type="GO" id="GO:0004984">
    <property type="term" value="F:olfactory receptor activity"/>
    <property type="evidence" value="ECO:0007669"/>
    <property type="project" value="InterPro"/>
</dbReference>
<evidence type="ECO:0000256" key="7">
    <source>
        <dbReference type="ARBA" id="ARBA00023136"/>
    </source>
</evidence>
<feature type="transmembrane region" description="Helical" evidence="10">
    <location>
        <begin position="242"/>
        <end position="261"/>
    </location>
</feature>
<keyword evidence="7 10" id="KW-0472">Membrane</keyword>
<dbReference type="AlphaFoldDB" id="A0A6P7X1U1"/>
<keyword evidence="6" id="KW-0297">G-protein coupled receptor</keyword>
<dbReference type="InterPro" id="IPR017452">
    <property type="entry name" value="GPCR_Rhodpsn_7TM"/>
</dbReference>
<feature type="transmembrane region" description="Helical" evidence="10">
    <location>
        <begin position="273"/>
        <end position="292"/>
    </location>
</feature>
<feature type="transmembrane region" description="Helical" evidence="10">
    <location>
        <begin position="98"/>
        <end position="120"/>
    </location>
</feature>
<dbReference type="InterPro" id="IPR050516">
    <property type="entry name" value="Olfactory_GPCR"/>
</dbReference>
<keyword evidence="9" id="KW-0807">Transducer</keyword>
<dbReference type="InterPro" id="IPR000725">
    <property type="entry name" value="Olfact_rcpt"/>
</dbReference>
<protein>
    <submittedName>
        <fullName evidence="13">Olfactory receptor 1019-like</fullName>
    </submittedName>
</protein>
<keyword evidence="8" id="KW-0675">Receptor</keyword>
<evidence type="ECO:0000256" key="6">
    <source>
        <dbReference type="ARBA" id="ARBA00023040"/>
    </source>
</evidence>
<keyword evidence="4" id="KW-0716">Sensory transduction</keyword>
<evidence type="ECO:0000259" key="11">
    <source>
        <dbReference type="PROSITE" id="PS50262"/>
    </source>
</evidence>
<evidence type="ECO:0000256" key="1">
    <source>
        <dbReference type="ARBA" id="ARBA00004651"/>
    </source>
</evidence>
<keyword evidence="5 10" id="KW-1133">Transmembrane helix</keyword>
<dbReference type="PRINTS" id="PR00237">
    <property type="entry name" value="GPCRRHODOPSN"/>
</dbReference>
<dbReference type="GeneID" id="115461050"/>
<dbReference type="PRINTS" id="PR00245">
    <property type="entry name" value="OLFACTORYR"/>
</dbReference>
<evidence type="ECO:0000313" key="12">
    <source>
        <dbReference type="Proteomes" id="UP000515156"/>
    </source>
</evidence>
<evidence type="ECO:0000256" key="9">
    <source>
        <dbReference type="ARBA" id="ARBA00023224"/>
    </source>
</evidence>
<dbReference type="PROSITE" id="PS50262">
    <property type="entry name" value="G_PROTEIN_RECEP_F1_2"/>
    <property type="match status" value="1"/>
</dbReference>
<dbReference type="RefSeq" id="XP_030046443.1">
    <property type="nucleotide sequence ID" value="XM_030190583.1"/>
</dbReference>
<dbReference type="OrthoDB" id="9444602at2759"/>